<comment type="caution">
    <text evidence="4">The sequence shown here is derived from an EMBL/GenBank/DDBJ whole genome shotgun (WGS) entry which is preliminary data.</text>
</comment>
<dbReference type="Proteomes" id="UP000078431">
    <property type="component" value="Unassembled WGS sequence"/>
</dbReference>
<proteinExistence type="predicted"/>
<dbReference type="NCBIfam" id="TIGR03021">
    <property type="entry name" value="pilP_fam"/>
    <property type="match status" value="1"/>
</dbReference>
<evidence type="ECO:0000256" key="2">
    <source>
        <dbReference type="SAM" id="MobiDB-lite"/>
    </source>
</evidence>
<keyword evidence="1" id="KW-0175">Coiled coil</keyword>
<keyword evidence="5" id="KW-1185">Reference proteome</keyword>
<reference evidence="4 5" key="1">
    <citation type="submission" date="2016-04" db="EMBL/GenBank/DDBJ databases">
        <title>ATOL: Assembling a taxonomically balanced genome-scale reconstruction of the evolutionary history of the Enterobacteriaceae.</title>
        <authorList>
            <person name="Plunkett G.III."/>
            <person name="Neeno-Eckwall E.C."/>
            <person name="Glasner J.D."/>
            <person name="Perna N.T."/>
        </authorList>
    </citation>
    <scope>NUCLEOTIDE SEQUENCE [LARGE SCALE GENOMIC DNA]</scope>
    <source>
        <strain evidence="4 5">ATCC 12841</strain>
    </source>
</reference>
<name>A0AA91EI36_9GAMM</name>
<feature type="coiled-coil region" evidence="1">
    <location>
        <begin position="51"/>
        <end position="78"/>
    </location>
</feature>
<evidence type="ECO:0000313" key="5">
    <source>
        <dbReference type="Proteomes" id="UP000078431"/>
    </source>
</evidence>
<organism evidence="4 5">
    <name type="scientific">Obesumbacterium proteus ATCC 12841</name>
    <dbReference type="NCBI Taxonomy" id="1354268"/>
    <lineage>
        <taxon>Bacteria</taxon>
        <taxon>Pseudomonadati</taxon>
        <taxon>Pseudomonadota</taxon>
        <taxon>Gammaproteobacteria</taxon>
        <taxon>Enterobacterales</taxon>
        <taxon>Hafniaceae</taxon>
        <taxon>Obesumbacterium</taxon>
    </lineage>
</organism>
<accession>A0AA91EI36</accession>
<gene>
    <name evidence="4" type="ORF">M993_02330</name>
</gene>
<dbReference type="InterPro" id="IPR022753">
    <property type="entry name" value="T4SS_pilus_biogen_PilP"/>
</dbReference>
<evidence type="ECO:0000256" key="1">
    <source>
        <dbReference type="SAM" id="Coils"/>
    </source>
</evidence>
<feature type="region of interest" description="Disordered" evidence="2">
    <location>
        <begin position="83"/>
        <end position="111"/>
    </location>
</feature>
<dbReference type="AlphaFoldDB" id="A0AA91EI36"/>
<dbReference type="RefSeq" id="WP_061552945.1">
    <property type="nucleotide sequence ID" value="NZ_LXEX01000031.1"/>
</dbReference>
<keyword evidence="3" id="KW-0732">Signal</keyword>
<sequence length="173" mass="18325">MHNVKPASRLWLLGIFAVFSLPCLAAETPVSADTGNVTIGQLEAIQSRNFLLEQQVQTARLTRQLRESESEIQMSQANPATNAAVPLPFIPSGSPAAGSEQQATHAPSEKSVPAAVRLQEIYGRGAQLRARIVLPQGGVTEVSPGDQLPGSKLTVKSVTLNAVKLSDGTELSF</sequence>
<evidence type="ECO:0000256" key="3">
    <source>
        <dbReference type="SAM" id="SignalP"/>
    </source>
</evidence>
<feature type="signal peptide" evidence="3">
    <location>
        <begin position="1"/>
        <end position="25"/>
    </location>
</feature>
<protein>
    <submittedName>
        <fullName evidence="4">PilP family pilus assembly protein</fullName>
    </submittedName>
</protein>
<feature type="chain" id="PRO_5041714787" evidence="3">
    <location>
        <begin position="26"/>
        <end position="173"/>
    </location>
</feature>
<dbReference type="EMBL" id="LXEX01000031">
    <property type="protein sequence ID" value="OAT59027.1"/>
    <property type="molecule type" value="Genomic_DNA"/>
</dbReference>
<evidence type="ECO:0000313" key="4">
    <source>
        <dbReference type="EMBL" id="OAT59027.1"/>
    </source>
</evidence>